<protein>
    <submittedName>
        <fullName evidence="2">Uncharacterized protein</fullName>
    </submittedName>
</protein>
<proteinExistence type="predicted"/>
<evidence type="ECO:0000256" key="1">
    <source>
        <dbReference type="SAM" id="Phobius"/>
    </source>
</evidence>
<comment type="caution">
    <text evidence="2">The sequence shown here is derived from an EMBL/GenBank/DDBJ whole genome shotgun (WGS) entry which is preliminary data.</text>
</comment>
<accession>A0A3A9K0N0</accession>
<keyword evidence="1" id="KW-0472">Membrane</keyword>
<keyword evidence="3" id="KW-1185">Reference proteome</keyword>
<evidence type="ECO:0000313" key="2">
    <source>
        <dbReference type="EMBL" id="RKL65939.1"/>
    </source>
</evidence>
<feature type="transmembrane region" description="Helical" evidence="1">
    <location>
        <begin position="26"/>
        <end position="46"/>
    </location>
</feature>
<evidence type="ECO:0000313" key="3">
    <source>
        <dbReference type="Proteomes" id="UP000281498"/>
    </source>
</evidence>
<dbReference type="Proteomes" id="UP000281498">
    <property type="component" value="Unassembled WGS sequence"/>
</dbReference>
<gene>
    <name evidence="2" type="ORF">CR203_17860</name>
</gene>
<organism evidence="2 3">
    <name type="scientific">Salipaludibacillus neizhouensis</name>
    <dbReference type="NCBI Taxonomy" id="885475"/>
    <lineage>
        <taxon>Bacteria</taxon>
        <taxon>Bacillati</taxon>
        <taxon>Bacillota</taxon>
        <taxon>Bacilli</taxon>
        <taxon>Bacillales</taxon>
        <taxon>Bacillaceae</taxon>
    </lineage>
</organism>
<feature type="transmembrane region" description="Helical" evidence="1">
    <location>
        <begin position="52"/>
        <end position="72"/>
    </location>
</feature>
<name>A0A3A9K0N0_9BACI</name>
<dbReference type="AlphaFoldDB" id="A0A3A9K0N0"/>
<reference evidence="2 3" key="1">
    <citation type="submission" date="2017-10" db="EMBL/GenBank/DDBJ databases">
        <title>Bacillus sp. nov., a halophilic bacterium isolated from a Keqin Lake.</title>
        <authorList>
            <person name="Wang H."/>
        </authorList>
    </citation>
    <scope>NUCLEOTIDE SEQUENCE [LARGE SCALE GENOMIC DNA]</scope>
    <source>
        <strain evidence="2 3">KCTC 13187</strain>
    </source>
</reference>
<dbReference type="OrthoDB" id="2456214at2"/>
<dbReference type="EMBL" id="PDOE01000010">
    <property type="protein sequence ID" value="RKL65939.1"/>
    <property type="molecule type" value="Genomic_DNA"/>
</dbReference>
<keyword evidence="1" id="KW-1133">Transmembrane helix</keyword>
<sequence length="73" mass="9167">MRKIKQHHMYRKMQRNMGRKRTHWRFQYIVDGFFQVVLLLIIFQFIRTLLLPTTFDVIFLGILTVIYLFHYFK</sequence>
<dbReference type="RefSeq" id="WP_110934985.1">
    <property type="nucleotide sequence ID" value="NZ_KZ614146.1"/>
</dbReference>
<keyword evidence="1" id="KW-0812">Transmembrane</keyword>